<evidence type="ECO:0000256" key="5">
    <source>
        <dbReference type="PIRNR" id="PIRNR038994"/>
    </source>
</evidence>
<dbReference type="GO" id="GO:0008448">
    <property type="term" value="F:N-acetylglucosamine-6-phosphate deacetylase activity"/>
    <property type="evidence" value="ECO:0007669"/>
    <property type="project" value="UniProtKB-EC"/>
</dbReference>
<reference evidence="8" key="1">
    <citation type="submission" date="2023-07" db="EMBL/GenBank/DDBJ databases">
        <title>Structural and functional analysis of rice phyllospheric bacteria for their antimicrobial properties and defense elicitation against blast disease.</title>
        <authorList>
            <person name="Sahu K.P."/>
            <person name="Asharani P."/>
            <person name="Kumar M."/>
            <person name="Reddy B."/>
            <person name="Kumar A."/>
        </authorList>
    </citation>
    <scope>NUCLEOTIDE SEQUENCE [LARGE SCALE GENOMIC DNA]</scope>
    <source>
        <strain evidence="8">OsEp_Plm_30P10</strain>
    </source>
</reference>
<dbReference type="SUPFAM" id="SSF51556">
    <property type="entry name" value="Metallo-dependent hydrolases"/>
    <property type="match status" value="1"/>
</dbReference>
<dbReference type="InterPro" id="IPR006680">
    <property type="entry name" value="Amidohydro-rel"/>
</dbReference>
<evidence type="ECO:0000256" key="1">
    <source>
        <dbReference type="ARBA" id="ARBA00010716"/>
    </source>
</evidence>
<evidence type="ECO:0000256" key="2">
    <source>
        <dbReference type="ARBA" id="ARBA00022723"/>
    </source>
</evidence>
<evidence type="ECO:0000259" key="6">
    <source>
        <dbReference type="Pfam" id="PF01979"/>
    </source>
</evidence>
<comment type="caution">
    <text evidence="7">The sequence shown here is derived from an EMBL/GenBank/DDBJ whole genome shotgun (WGS) entry which is preliminary data.</text>
</comment>
<keyword evidence="4 5" id="KW-0119">Carbohydrate metabolism</keyword>
<dbReference type="EMBL" id="JAOBTT010000001">
    <property type="protein sequence ID" value="MDZ7279102.1"/>
    <property type="molecule type" value="Genomic_DNA"/>
</dbReference>
<evidence type="ECO:0000256" key="4">
    <source>
        <dbReference type="ARBA" id="ARBA00023277"/>
    </source>
</evidence>
<dbReference type="PIRSF" id="PIRSF038994">
    <property type="entry name" value="NagA"/>
    <property type="match status" value="1"/>
</dbReference>
<proteinExistence type="inferred from homology"/>
<protein>
    <submittedName>
        <fullName evidence="7">N-acetylglucosamine-6-phosphate deacetylase</fullName>
        <ecNumber evidence="7">3.5.1.25</ecNumber>
    </submittedName>
</protein>
<evidence type="ECO:0000313" key="7">
    <source>
        <dbReference type="EMBL" id="MDZ7279102.1"/>
    </source>
</evidence>
<dbReference type="InterPro" id="IPR003764">
    <property type="entry name" value="GlcNAc_6-P_deAcase"/>
</dbReference>
<dbReference type="PANTHER" id="PTHR11113">
    <property type="entry name" value="N-ACETYLGLUCOSAMINE-6-PHOSPHATE DEACETYLASE"/>
    <property type="match status" value="1"/>
</dbReference>
<comment type="similarity">
    <text evidence="1 5">Belongs to the metallo-dependent hydrolases superfamily. NagA family.</text>
</comment>
<dbReference type="SUPFAM" id="SSF51338">
    <property type="entry name" value="Composite domain of metallo-dependent hydrolases"/>
    <property type="match status" value="1"/>
</dbReference>
<keyword evidence="8" id="KW-1185">Reference proteome</keyword>
<dbReference type="NCBIfam" id="TIGR00221">
    <property type="entry name" value="nagA"/>
    <property type="match status" value="1"/>
</dbReference>
<evidence type="ECO:0000313" key="8">
    <source>
        <dbReference type="Proteomes" id="UP001288620"/>
    </source>
</evidence>
<dbReference type="CDD" id="cd00854">
    <property type="entry name" value="NagA"/>
    <property type="match status" value="1"/>
</dbReference>
<feature type="domain" description="Amidohydrolase-related" evidence="6">
    <location>
        <begin position="50"/>
        <end position="377"/>
    </location>
</feature>
<sequence>MYALVNGRIFTGHEILDNHAVVIANGMIERVCPRDALDPALTQQDVAGAFIAPGFIDLQLNGCGGVQFNDDIEALSVATLETMQRANEKSGCTSFLPTLITSTDALMRRAVDTMRAYRNKHQHQALGLHLEGPWLNKAKKGTHDPALIRQPDAAMVEYLCANADVISKVTLAPESTGSDVIRQLCAAGIVVSAGHSNATYEEAKAGFAAGVSFATHLYNAMPTFAGREPGLIGALFDSSDIYCGIIADGLHVHYANVRNAKRLKGDKLVLVTDATAPAGAAIDKFIFAGKTIYYRDGLCVDEHGTLSGSALTMIEAVKNSVEHCGIALDEALRMATLYPAQAIGVAKQLGSVTAGKVANLTVFTRDYQIIKTFVNGEDVLSE</sequence>
<evidence type="ECO:0000256" key="3">
    <source>
        <dbReference type="ARBA" id="ARBA00022801"/>
    </source>
</evidence>
<dbReference type="InterPro" id="IPR032466">
    <property type="entry name" value="Metal_Hydrolase"/>
</dbReference>
<dbReference type="InterPro" id="IPR011059">
    <property type="entry name" value="Metal-dep_hydrolase_composite"/>
</dbReference>
<dbReference type="NCBIfam" id="NF008371">
    <property type="entry name" value="PRK11170.1"/>
    <property type="match status" value="1"/>
</dbReference>
<dbReference type="PANTHER" id="PTHR11113:SF14">
    <property type="entry name" value="N-ACETYLGLUCOSAMINE-6-PHOSPHATE DEACETYLASE"/>
    <property type="match status" value="1"/>
</dbReference>
<dbReference type="Gene3D" id="2.30.40.10">
    <property type="entry name" value="Urease, subunit C, domain 1"/>
    <property type="match status" value="1"/>
</dbReference>
<keyword evidence="2" id="KW-0479">Metal-binding</keyword>
<dbReference type="Pfam" id="PF01979">
    <property type="entry name" value="Amidohydro_1"/>
    <property type="match status" value="1"/>
</dbReference>
<dbReference type="EC" id="3.5.1.25" evidence="7"/>
<organism evidence="7 8">
    <name type="scientific">Pantoea eucrina</name>
    <dbReference type="NCBI Taxonomy" id="472693"/>
    <lineage>
        <taxon>Bacteria</taxon>
        <taxon>Pseudomonadati</taxon>
        <taxon>Pseudomonadota</taxon>
        <taxon>Gammaproteobacteria</taxon>
        <taxon>Enterobacterales</taxon>
        <taxon>Erwiniaceae</taxon>
        <taxon>Pantoea</taxon>
    </lineage>
</organism>
<name>A0ABU5LGM8_9GAMM</name>
<dbReference type="Gene3D" id="3.20.20.140">
    <property type="entry name" value="Metal-dependent hydrolases"/>
    <property type="match status" value="1"/>
</dbReference>
<keyword evidence="3 5" id="KW-0378">Hydrolase</keyword>
<gene>
    <name evidence="7" type="primary">nagA</name>
    <name evidence="7" type="ORF">N4G40_12590</name>
</gene>
<dbReference type="RefSeq" id="WP_322542991.1">
    <property type="nucleotide sequence ID" value="NZ_JAOBTT010000001.1"/>
</dbReference>
<dbReference type="Proteomes" id="UP001288620">
    <property type="component" value="Unassembled WGS sequence"/>
</dbReference>
<accession>A0ABU5LGM8</accession>